<dbReference type="InterPro" id="IPR018967">
    <property type="entry name" value="FeS-contain_CDGSH-typ"/>
</dbReference>
<sequence length="76" mass="8366">MPNDKCDHTVGVRMGTDGPMLIEGPVEVTLPDGSVVRSDRFTAAVCLCGRSARYPWCDTSHRRRPPRSRRGAGPEQ</sequence>
<evidence type="ECO:0000256" key="1">
    <source>
        <dbReference type="ARBA" id="ARBA00022714"/>
    </source>
</evidence>
<dbReference type="SMART" id="SM00704">
    <property type="entry name" value="ZnF_CDGSH"/>
    <property type="match status" value="1"/>
</dbReference>
<dbReference type="GO" id="GO:0051537">
    <property type="term" value="F:2 iron, 2 sulfur cluster binding"/>
    <property type="evidence" value="ECO:0007669"/>
    <property type="project" value="UniProtKB-KW"/>
</dbReference>
<dbReference type="GO" id="GO:0046872">
    <property type="term" value="F:metal ion binding"/>
    <property type="evidence" value="ECO:0007669"/>
    <property type="project" value="UniProtKB-KW"/>
</dbReference>
<keyword evidence="1" id="KW-0001">2Fe-2S</keyword>
<evidence type="ECO:0000259" key="6">
    <source>
        <dbReference type="SMART" id="SM00704"/>
    </source>
</evidence>
<protein>
    <recommendedName>
        <fullName evidence="6">Iron-binding zinc finger CDGSH type domain-containing protein</fullName>
    </recommendedName>
</protein>
<dbReference type="eggNOG" id="COG3369">
    <property type="taxonomic scope" value="Bacteria"/>
</dbReference>
<dbReference type="HOGENOM" id="CLU_173940_3_0_11"/>
<evidence type="ECO:0000313" key="8">
    <source>
        <dbReference type="Proteomes" id="UP000281594"/>
    </source>
</evidence>
<dbReference type="GO" id="GO:0005737">
    <property type="term" value="C:cytoplasm"/>
    <property type="evidence" value="ECO:0007669"/>
    <property type="project" value="UniProtKB-ARBA"/>
</dbReference>
<evidence type="ECO:0000256" key="2">
    <source>
        <dbReference type="ARBA" id="ARBA00022723"/>
    </source>
</evidence>
<keyword evidence="3" id="KW-0408">Iron</keyword>
<dbReference type="AlphaFoldDB" id="A0A0A0N4Y9"/>
<dbReference type="Gene3D" id="3.40.5.90">
    <property type="entry name" value="CDGSH iron-sulfur domain, mitoNEET-type"/>
    <property type="match status" value="1"/>
</dbReference>
<keyword evidence="4" id="KW-0411">Iron-sulfur</keyword>
<evidence type="ECO:0000256" key="5">
    <source>
        <dbReference type="SAM" id="MobiDB-lite"/>
    </source>
</evidence>
<feature type="region of interest" description="Disordered" evidence="5">
    <location>
        <begin position="1"/>
        <end position="20"/>
    </location>
</feature>
<dbReference type="EMBL" id="QYCY01000002">
    <property type="protein sequence ID" value="RLV73898.1"/>
    <property type="molecule type" value="Genomic_DNA"/>
</dbReference>
<evidence type="ECO:0000313" key="7">
    <source>
        <dbReference type="EMBL" id="RLV73898.1"/>
    </source>
</evidence>
<dbReference type="STRING" id="1343740.M271_11850"/>
<keyword evidence="2" id="KW-0479">Metal-binding</keyword>
<dbReference type="Proteomes" id="UP000281594">
    <property type="component" value="Unassembled WGS sequence"/>
</dbReference>
<accession>A0A0A0N4Y9</accession>
<comment type="caution">
    <text evidence="7">The sequence shown here is derived from an EMBL/GenBank/DDBJ whole genome shotgun (WGS) entry which is preliminary data.</text>
</comment>
<dbReference type="Pfam" id="PF09360">
    <property type="entry name" value="zf-CDGSH"/>
    <property type="match status" value="1"/>
</dbReference>
<feature type="domain" description="Iron-binding zinc finger CDGSH type" evidence="6">
    <location>
        <begin position="23"/>
        <end position="67"/>
    </location>
</feature>
<proteinExistence type="predicted"/>
<dbReference type="InterPro" id="IPR042216">
    <property type="entry name" value="MitoNEET_CISD"/>
</dbReference>
<name>A0A0A0N4Y9_STRRN</name>
<reference evidence="7 8" key="1">
    <citation type="journal article" date="2018" name="J. Biol. Chem.">
        <title>Discovery of the actinoplanic acid pathway in Streptomyces rapamycinicus reveals a genetically conserved synergism with rapamycin.</title>
        <authorList>
            <person name="Mrak P."/>
            <person name="Krastel P."/>
            <person name="Pivk Lukancic P."/>
            <person name="Tao J."/>
            <person name="Pistorius D."/>
            <person name="Moore C.M."/>
        </authorList>
    </citation>
    <scope>NUCLEOTIDE SEQUENCE [LARGE SCALE GENOMIC DNA]</scope>
    <source>
        <strain evidence="7 8">NRRL 5491</strain>
    </source>
</reference>
<gene>
    <name evidence="7" type="ORF">D3C57_131770</name>
</gene>
<evidence type="ECO:0000256" key="4">
    <source>
        <dbReference type="ARBA" id="ARBA00023014"/>
    </source>
</evidence>
<dbReference type="KEGG" id="src:M271_11850"/>
<organism evidence="7 8">
    <name type="scientific">Streptomyces rapamycinicus (strain ATCC 29253 / DSM 41530 / NRRL 5491 / AYB-994)</name>
    <name type="common">Streptomyces hygroscopicus (strain ATCC 29253)</name>
    <dbReference type="NCBI Taxonomy" id="1343740"/>
    <lineage>
        <taxon>Bacteria</taxon>
        <taxon>Bacillati</taxon>
        <taxon>Actinomycetota</taxon>
        <taxon>Actinomycetes</taxon>
        <taxon>Kitasatosporales</taxon>
        <taxon>Streptomycetaceae</taxon>
        <taxon>Streptomyces</taxon>
        <taxon>Streptomyces violaceusniger group</taxon>
    </lineage>
</organism>
<feature type="compositionally biased region" description="Basic and acidic residues" evidence="5">
    <location>
        <begin position="1"/>
        <end position="10"/>
    </location>
</feature>
<evidence type="ECO:0000256" key="3">
    <source>
        <dbReference type="ARBA" id="ARBA00023004"/>
    </source>
</evidence>